<dbReference type="PANTHER" id="PTHR23333">
    <property type="entry name" value="UBX DOMAIN CONTAINING PROTEIN"/>
    <property type="match status" value="1"/>
</dbReference>
<evidence type="ECO:0000259" key="3">
    <source>
        <dbReference type="PROSITE" id="PS51399"/>
    </source>
</evidence>
<dbReference type="InterPro" id="IPR012989">
    <property type="entry name" value="SEP_domain"/>
</dbReference>
<feature type="domain" description="SEP" evidence="3">
    <location>
        <begin position="273"/>
        <end position="338"/>
    </location>
</feature>
<dbReference type="PROSITE" id="PS50033">
    <property type="entry name" value="UBX"/>
    <property type="match status" value="1"/>
</dbReference>
<dbReference type="PANTHER" id="PTHR23333:SF20">
    <property type="entry name" value="NSFL1 COFACTOR P47"/>
    <property type="match status" value="1"/>
</dbReference>
<dbReference type="InterPro" id="IPR029071">
    <property type="entry name" value="Ubiquitin-like_domsf"/>
</dbReference>
<dbReference type="CDD" id="cd01770">
    <property type="entry name" value="UBX_UBXN2"/>
    <property type="match status" value="1"/>
</dbReference>
<dbReference type="SMART" id="SM00553">
    <property type="entry name" value="SEP"/>
    <property type="match status" value="1"/>
</dbReference>
<organism evidence="4 5">
    <name type="scientific">Taenia crassiceps</name>
    <dbReference type="NCBI Taxonomy" id="6207"/>
    <lineage>
        <taxon>Eukaryota</taxon>
        <taxon>Metazoa</taxon>
        <taxon>Spiralia</taxon>
        <taxon>Lophotrochozoa</taxon>
        <taxon>Platyhelminthes</taxon>
        <taxon>Cestoda</taxon>
        <taxon>Eucestoda</taxon>
        <taxon>Cyclophyllidea</taxon>
        <taxon>Taeniidae</taxon>
        <taxon>Taenia</taxon>
    </lineage>
</organism>
<reference evidence="4 5" key="1">
    <citation type="journal article" date="2022" name="Front. Cell. Infect. Microbiol.">
        <title>The Genomes of Two Strains of Taenia crassiceps the Animal Model for the Study of Human Cysticercosis.</title>
        <authorList>
            <person name="Bobes R.J."/>
            <person name="Estrada K."/>
            <person name="Rios-Valencia D.G."/>
            <person name="Calderon-Gallegos A."/>
            <person name="de la Torre P."/>
            <person name="Carrero J.C."/>
            <person name="Sanchez-Flores A."/>
            <person name="Laclette J.P."/>
        </authorList>
    </citation>
    <scope>NUCLEOTIDE SEQUENCE [LARGE SCALE GENOMIC DNA]</scope>
    <source>
        <strain evidence="4">WFUcys</strain>
    </source>
</reference>
<dbReference type="InterPro" id="IPR009060">
    <property type="entry name" value="UBA-like_sf"/>
</dbReference>
<dbReference type="Gene3D" id="3.10.20.90">
    <property type="entry name" value="Phosphatidylinositol 3-kinase Catalytic Subunit, Chain A, domain 1"/>
    <property type="match status" value="1"/>
</dbReference>
<dbReference type="SMART" id="SM00166">
    <property type="entry name" value="UBX"/>
    <property type="match status" value="1"/>
</dbReference>
<feature type="region of interest" description="Disordered" evidence="1">
    <location>
        <begin position="373"/>
        <end position="392"/>
    </location>
</feature>
<evidence type="ECO:0000259" key="2">
    <source>
        <dbReference type="PROSITE" id="PS50033"/>
    </source>
</evidence>
<evidence type="ECO:0008006" key="6">
    <source>
        <dbReference type="Google" id="ProtNLM"/>
    </source>
</evidence>
<feature type="region of interest" description="Disordered" evidence="1">
    <location>
        <begin position="120"/>
        <end position="197"/>
    </location>
</feature>
<sequence>MIHERSIRSHIICGVSSYFHLKAGILVDHLELRFPMEETVCWTSSLNDIPLDHAHHLTTMNQDDRSDLIKQVVDICQTDQATARSYLQLFNWNLNDAIENLLNAADDGSASEEFPLHQEVVSGNNSFREEEKPRPAPTSGPSRPIRSDSGPKIATLSTLDDRNRDLRGSDNEQGQAFYVGGAEHGGGGQQVLGPPRLDNPESFVQGIFRAAREGGAETLDHSRVCDLDFDSAGHREAFAGTGYRLGESLSDPLVKVPGKQSTSRSDEEGQDLAQSVVVKMWYNGFSLDDGPLRSYTDADSLEFMAAIKQGRIPPELISSSRNREVHVLLEDHHNEPYQQPSAPKMKAFSGVGRVLGNPTPKVITNAPPAVSSIASDSSSLPPCPEVDQSKPSTQLQIRLPDGSRLVVKLNHQHTVQDLRAAIISQRPELASQPFGLHTAFPRSELTDNSATIVSANLLNSTLLVTKT</sequence>
<dbReference type="InterPro" id="IPR001012">
    <property type="entry name" value="UBX_dom"/>
</dbReference>
<comment type="caution">
    <text evidence="4">The sequence shown here is derived from an EMBL/GenBank/DDBJ whole genome shotgun (WGS) entry which is preliminary data.</text>
</comment>
<keyword evidence="5" id="KW-1185">Reference proteome</keyword>
<dbReference type="Pfam" id="PF14555">
    <property type="entry name" value="UBA_4"/>
    <property type="match status" value="1"/>
</dbReference>
<dbReference type="EMBL" id="JAKROA010000003">
    <property type="protein sequence ID" value="KAL5109338.1"/>
    <property type="molecule type" value="Genomic_DNA"/>
</dbReference>
<dbReference type="SUPFAM" id="SSF102848">
    <property type="entry name" value="NSFL1 (p97 ATPase) cofactor p47, SEP domain"/>
    <property type="match status" value="1"/>
</dbReference>
<evidence type="ECO:0000313" key="5">
    <source>
        <dbReference type="Proteomes" id="UP001651158"/>
    </source>
</evidence>
<evidence type="ECO:0000256" key="1">
    <source>
        <dbReference type="SAM" id="MobiDB-lite"/>
    </source>
</evidence>
<name>A0ABR4QHS7_9CEST</name>
<dbReference type="SUPFAM" id="SSF46934">
    <property type="entry name" value="UBA-like"/>
    <property type="match status" value="1"/>
</dbReference>
<dbReference type="InterPro" id="IPR036241">
    <property type="entry name" value="NSFL1C_SEP_dom_sf"/>
</dbReference>
<dbReference type="Pfam" id="PF00789">
    <property type="entry name" value="UBX"/>
    <property type="match status" value="1"/>
</dbReference>
<accession>A0ABR4QHS7</accession>
<dbReference type="Pfam" id="PF08059">
    <property type="entry name" value="SEP"/>
    <property type="match status" value="1"/>
</dbReference>
<evidence type="ECO:0000313" key="4">
    <source>
        <dbReference type="EMBL" id="KAL5109338.1"/>
    </source>
</evidence>
<proteinExistence type="predicted"/>
<feature type="compositionally biased region" description="Basic and acidic residues" evidence="1">
    <location>
        <begin position="159"/>
        <end position="170"/>
    </location>
</feature>
<dbReference type="SUPFAM" id="SSF54236">
    <property type="entry name" value="Ubiquitin-like"/>
    <property type="match status" value="1"/>
</dbReference>
<dbReference type="PROSITE" id="PS51399">
    <property type="entry name" value="SEP"/>
    <property type="match status" value="1"/>
</dbReference>
<feature type="domain" description="UBX" evidence="2">
    <location>
        <begin position="388"/>
        <end position="465"/>
    </location>
</feature>
<dbReference type="Gene3D" id="1.10.8.10">
    <property type="entry name" value="DNA helicase RuvA subunit, C-terminal domain"/>
    <property type="match status" value="1"/>
</dbReference>
<gene>
    <name evidence="4" type="ORF">TcWFU_008505</name>
</gene>
<dbReference type="Proteomes" id="UP001651158">
    <property type="component" value="Unassembled WGS sequence"/>
</dbReference>
<dbReference type="Gene3D" id="3.30.420.210">
    <property type="entry name" value="SEP domain"/>
    <property type="match status" value="1"/>
</dbReference>
<protein>
    <recommendedName>
        <fullName evidence="6">NSFL1 cofactor p47</fullName>
    </recommendedName>
</protein>